<sequence length="177" mass="18834">MLLMICTVLAAMVLVGIVRTHLEIPEPAATRNAERAASANAATARAGPSPSATSPILERVFDSTLANLKKENAAQPEAQRRTAAYRSMLTGMIASAQLKLDLETFECGLRLCVGSLRGDAGAYATLFGAIADAPLPVYDVMNYSTERERGDGPHRFVFSVNQGNDEASAPARPDANR</sequence>
<dbReference type="AlphaFoldDB" id="A0A108UCX1"/>
<reference evidence="1 2" key="1">
    <citation type="journal article" date="2014" name="Genome Announc.">
        <title>Draft Genome Sequence of Lysobacter capsici AZ78, a Bacterium Antagonistic to Plant-Pathogenic Oomycetes.</title>
        <authorList>
            <person name="Puopolo G."/>
            <person name="Sonego P."/>
            <person name="Engelen K."/>
            <person name="Pertot I."/>
        </authorList>
    </citation>
    <scope>NUCLEOTIDE SEQUENCE [LARGE SCALE GENOMIC DNA]</scope>
    <source>
        <strain evidence="1 2">AZ78</strain>
    </source>
</reference>
<dbReference type="EMBL" id="JAJA02000001">
    <property type="protein sequence ID" value="KWS06871.1"/>
    <property type="molecule type" value="Genomic_DNA"/>
</dbReference>
<keyword evidence="2" id="KW-1185">Reference proteome</keyword>
<evidence type="ECO:0000313" key="1">
    <source>
        <dbReference type="EMBL" id="KWS06871.1"/>
    </source>
</evidence>
<comment type="caution">
    <text evidence="1">The sequence shown here is derived from an EMBL/GenBank/DDBJ whole genome shotgun (WGS) entry which is preliminary data.</text>
</comment>
<proteinExistence type="predicted"/>
<gene>
    <name evidence="1" type="ORF">AZ78_4431</name>
</gene>
<dbReference type="Proteomes" id="UP000023435">
    <property type="component" value="Unassembled WGS sequence"/>
</dbReference>
<accession>A0A108UCX1</accession>
<name>A0A108UCX1_9GAMM</name>
<organism evidence="1 2">
    <name type="scientific">Lysobacter capsici AZ78</name>
    <dbReference type="NCBI Taxonomy" id="1444315"/>
    <lineage>
        <taxon>Bacteria</taxon>
        <taxon>Pseudomonadati</taxon>
        <taxon>Pseudomonadota</taxon>
        <taxon>Gammaproteobacteria</taxon>
        <taxon>Lysobacterales</taxon>
        <taxon>Lysobacteraceae</taxon>
        <taxon>Lysobacter</taxon>
    </lineage>
</organism>
<evidence type="ECO:0000313" key="2">
    <source>
        <dbReference type="Proteomes" id="UP000023435"/>
    </source>
</evidence>
<protein>
    <submittedName>
        <fullName evidence="1">Uncharacterized protein</fullName>
    </submittedName>
</protein>